<comment type="caution">
    <text evidence="10">The sequence shown here is derived from an EMBL/GenBank/DDBJ whole genome shotgun (WGS) entry which is preliminary data.</text>
</comment>
<evidence type="ECO:0000256" key="5">
    <source>
        <dbReference type="ARBA" id="ARBA00022989"/>
    </source>
</evidence>
<evidence type="ECO:0000256" key="4">
    <source>
        <dbReference type="ARBA" id="ARBA00022723"/>
    </source>
</evidence>
<dbReference type="InterPro" id="IPR034804">
    <property type="entry name" value="SQR/QFR_C/D"/>
</dbReference>
<dbReference type="SUPFAM" id="SSF81343">
    <property type="entry name" value="Fumarate reductase respiratory complex transmembrane subunits"/>
    <property type="match status" value="1"/>
</dbReference>
<keyword evidence="5 9" id="KW-1133">Transmembrane helix</keyword>
<evidence type="ECO:0000256" key="2">
    <source>
        <dbReference type="ARBA" id="ARBA00022617"/>
    </source>
</evidence>
<dbReference type="RefSeq" id="WP_304599533.1">
    <property type="nucleotide sequence ID" value="NZ_JAUQYO010000003.1"/>
</dbReference>
<evidence type="ECO:0000256" key="1">
    <source>
        <dbReference type="ARBA" id="ARBA00004370"/>
    </source>
</evidence>
<feature type="compositionally biased region" description="Basic and acidic residues" evidence="8">
    <location>
        <begin position="1"/>
        <end position="15"/>
    </location>
</feature>
<protein>
    <recommendedName>
        <fullName evidence="12">Succinate dehydrogenase</fullName>
    </recommendedName>
</protein>
<evidence type="ECO:0000256" key="9">
    <source>
        <dbReference type="SAM" id="Phobius"/>
    </source>
</evidence>
<feature type="transmembrane region" description="Helical" evidence="9">
    <location>
        <begin position="76"/>
        <end position="97"/>
    </location>
</feature>
<reference evidence="10 11" key="1">
    <citation type="submission" date="2023-07" db="EMBL/GenBank/DDBJ databases">
        <title>Description of novel actinomycetes strains, isolated from tidal flat sediment.</title>
        <authorList>
            <person name="Lu C."/>
        </authorList>
    </citation>
    <scope>NUCLEOTIDE SEQUENCE [LARGE SCALE GENOMIC DNA]</scope>
    <source>
        <strain evidence="10 11">SYSU T00b441</strain>
    </source>
</reference>
<dbReference type="Proteomes" id="UP001232536">
    <property type="component" value="Unassembled WGS sequence"/>
</dbReference>
<feature type="transmembrane region" description="Helical" evidence="9">
    <location>
        <begin position="36"/>
        <end position="56"/>
    </location>
</feature>
<dbReference type="Pfam" id="PF01127">
    <property type="entry name" value="Sdh_cyt"/>
    <property type="match status" value="1"/>
</dbReference>
<keyword evidence="4" id="KW-0479">Metal-binding</keyword>
<feature type="transmembrane region" description="Helical" evidence="9">
    <location>
        <begin position="118"/>
        <end position="141"/>
    </location>
</feature>
<feature type="region of interest" description="Disordered" evidence="8">
    <location>
        <begin position="1"/>
        <end position="25"/>
    </location>
</feature>
<evidence type="ECO:0000256" key="6">
    <source>
        <dbReference type="ARBA" id="ARBA00023004"/>
    </source>
</evidence>
<accession>A0ABT9D525</accession>
<keyword evidence="3 9" id="KW-0812">Transmembrane</keyword>
<keyword evidence="11" id="KW-1185">Reference proteome</keyword>
<dbReference type="Gene3D" id="1.20.1300.10">
    <property type="entry name" value="Fumarate reductase/succinate dehydrogenase, transmembrane subunit"/>
    <property type="match status" value="1"/>
</dbReference>
<evidence type="ECO:0000256" key="8">
    <source>
        <dbReference type="SAM" id="MobiDB-lite"/>
    </source>
</evidence>
<keyword evidence="2" id="KW-0349">Heme</keyword>
<evidence type="ECO:0008006" key="12">
    <source>
        <dbReference type="Google" id="ProtNLM"/>
    </source>
</evidence>
<keyword evidence="6" id="KW-0408">Iron</keyword>
<organism evidence="10 11">
    <name type="scientific">Actinotalea lenta</name>
    <dbReference type="NCBI Taxonomy" id="3064654"/>
    <lineage>
        <taxon>Bacteria</taxon>
        <taxon>Bacillati</taxon>
        <taxon>Actinomycetota</taxon>
        <taxon>Actinomycetes</taxon>
        <taxon>Micrococcales</taxon>
        <taxon>Cellulomonadaceae</taxon>
        <taxon>Actinotalea</taxon>
    </lineage>
</organism>
<evidence type="ECO:0000313" key="10">
    <source>
        <dbReference type="EMBL" id="MDO8105832.1"/>
    </source>
</evidence>
<dbReference type="EMBL" id="JAUQYP010000001">
    <property type="protein sequence ID" value="MDO8105832.1"/>
    <property type="molecule type" value="Genomic_DNA"/>
</dbReference>
<proteinExistence type="predicted"/>
<keyword evidence="7 9" id="KW-0472">Membrane</keyword>
<dbReference type="InterPro" id="IPR000701">
    <property type="entry name" value="SuccDH_FuR_B_TM-su"/>
</dbReference>
<gene>
    <name evidence="10" type="ORF">Q6348_01310</name>
</gene>
<comment type="subcellular location">
    <subcellularLocation>
        <location evidence="1">Membrane</location>
    </subcellularLocation>
</comment>
<evidence type="ECO:0000256" key="3">
    <source>
        <dbReference type="ARBA" id="ARBA00022692"/>
    </source>
</evidence>
<sequence>MAVDVRHRTPHDRVPATHGRRAALPGRGGTGGAWGWLLQVVTGVALLVLVVVHLVAQHFVVDAPAGLRDHASVVAYLSSPVILVIEAAFLLAVTWHAMLGVRAILLDLGPRERGRRRITVGVSALGVATLGYGAWLLIALAT</sequence>
<name>A0ABT9D525_9CELL</name>
<evidence type="ECO:0000313" key="11">
    <source>
        <dbReference type="Proteomes" id="UP001232536"/>
    </source>
</evidence>
<evidence type="ECO:0000256" key="7">
    <source>
        <dbReference type="ARBA" id="ARBA00023136"/>
    </source>
</evidence>